<evidence type="ECO:0000256" key="2">
    <source>
        <dbReference type="SAM" id="Phobius"/>
    </source>
</evidence>
<keyword evidence="2" id="KW-0472">Membrane</keyword>
<feature type="transmembrane region" description="Helical" evidence="2">
    <location>
        <begin position="153"/>
        <end position="175"/>
    </location>
</feature>
<evidence type="ECO:0008006" key="5">
    <source>
        <dbReference type="Google" id="ProtNLM"/>
    </source>
</evidence>
<keyword evidence="2" id="KW-1133">Transmembrane helix</keyword>
<proteinExistence type="predicted"/>
<feature type="transmembrane region" description="Helical" evidence="2">
    <location>
        <begin position="80"/>
        <end position="98"/>
    </location>
</feature>
<dbReference type="EMBL" id="JAKNSF020000141">
    <property type="protein sequence ID" value="KAK7711759.1"/>
    <property type="molecule type" value="Genomic_DNA"/>
</dbReference>
<feature type="transmembrane region" description="Helical" evidence="2">
    <location>
        <begin position="187"/>
        <end position="211"/>
    </location>
</feature>
<feature type="transmembrane region" description="Helical" evidence="2">
    <location>
        <begin position="39"/>
        <end position="59"/>
    </location>
</feature>
<feature type="region of interest" description="Disordered" evidence="1">
    <location>
        <begin position="234"/>
        <end position="298"/>
    </location>
</feature>
<feature type="compositionally biased region" description="Polar residues" evidence="1">
    <location>
        <begin position="246"/>
        <end position="255"/>
    </location>
</feature>
<organism evidence="3 4">
    <name type="scientific">Diaporthe eres</name>
    <name type="common">Phomopsis oblonga</name>
    <dbReference type="NCBI Taxonomy" id="83184"/>
    <lineage>
        <taxon>Eukaryota</taxon>
        <taxon>Fungi</taxon>
        <taxon>Dikarya</taxon>
        <taxon>Ascomycota</taxon>
        <taxon>Pezizomycotina</taxon>
        <taxon>Sordariomycetes</taxon>
        <taxon>Sordariomycetidae</taxon>
        <taxon>Diaporthales</taxon>
        <taxon>Diaporthaceae</taxon>
        <taxon>Diaporthe</taxon>
        <taxon>Diaporthe eres species complex</taxon>
    </lineage>
</organism>
<keyword evidence="4" id="KW-1185">Reference proteome</keyword>
<protein>
    <recommendedName>
        <fullName evidence="5">Transmembrane protein</fullName>
    </recommendedName>
</protein>
<reference evidence="3 4" key="1">
    <citation type="submission" date="2024-02" db="EMBL/GenBank/DDBJ databases">
        <title>De novo assembly and annotation of 12 fungi associated with fruit tree decline syndrome in Ontario, Canada.</title>
        <authorList>
            <person name="Sulman M."/>
            <person name="Ellouze W."/>
            <person name="Ilyukhin E."/>
        </authorList>
    </citation>
    <scope>NUCLEOTIDE SEQUENCE [LARGE SCALE GENOMIC DNA]</scope>
    <source>
        <strain evidence="3 4">M169</strain>
    </source>
</reference>
<accession>A0ABR1NQV1</accession>
<gene>
    <name evidence="3" type="ORF">SLS63_012541</name>
</gene>
<dbReference type="Proteomes" id="UP001430848">
    <property type="component" value="Unassembled WGS sequence"/>
</dbReference>
<sequence length="347" mass="38320">MSAANGPDSSTLGHILWNWLSNSTASTSDDSATQIKCYAFPYGLLGFVAHLAMFYGIALSSFNRCPYNYRKPLQHSRRDLVFGISGLIISCLLAAGTIKRCSGTKYYLLIASSKILVTLASSAIGIHIAWNIRGRAKLEDDGQSQLRITHHNTLRWLIIEAVGSILEFTGVIMLLKDSHDAVAKNRTPIMVMSLFLAGFIGVSLGIGITWLEVRQRAQRQMEWEIRKVRTKCAPVEERLPPEQTRGRSPNRQDITNGEREAEDSPGPGLRQEGRRWSGRHDAVQDARLESPSPVGRGRDIEAQGLIAPAGEDIPDKEPGLYHYQDVLNSAKQFVVVAGATFGFFVTL</sequence>
<keyword evidence="2" id="KW-0812">Transmembrane</keyword>
<name>A0ABR1NQV1_DIAER</name>
<evidence type="ECO:0000313" key="3">
    <source>
        <dbReference type="EMBL" id="KAK7711759.1"/>
    </source>
</evidence>
<comment type="caution">
    <text evidence="3">The sequence shown here is derived from an EMBL/GenBank/DDBJ whole genome shotgun (WGS) entry which is preliminary data.</text>
</comment>
<feature type="transmembrane region" description="Helical" evidence="2">
    <location>
        <begin position="110"/>
        <end position="132"/>
    </location>
</feature>
<feature type="compositionally biased region" description="Basic and acidic residues" evidence="1">
    <location>
        <begin position="271"/>
        <end position="288"/>
    </location>
</feature>
<evidence type="ECO:0000256" key="1">
    <source>
        <dbReference type="SAM" id="MobiDB-lite"/>
    </source>
</evidence>
<evidence type="ECO:0000313" key="4">
    <source>
        <dbReference type="Proteomes" id="UP001430848"/>
    </source>
</evidence>